<evidence type="ECO:0000256" key="6">
    <source>
        <dbReference type="ARBA" id="ARBA00022777"/>
    </source>
</evidence>
<comment type="catalytic activity">
    <reaction evidence="10">
        <text>L-tyrosyl-[protein] + ATP = O-phospho-L-tyrosyl-[protein] + ADP + H(+)</text>
        <dbReference type="Rhea" id="RHEA:10596"/>
        <dbReference type="Rhea" id="RHEA-COMP:10136"/>
        <dbReference type="Rhea" id="RHEA-COMP:20101"/>
        <dbReference type="ChEBI" id="CHEBI:15378"/>
        <dbReference type="ChEBI" id="CHEBI:30616"/>
        <dbReference type="ChEBI" id="CHEBI:46858"/>
        <dbReference type="ChEBI" id="CHEBI:61978"/>
        <dbReference type="ChEBI" id="CHEBI:456216"/>
        <dbReference type="EC" id="2.7.12.1"/>
    </reaction>
</comment>
<dbReference type="PANTHER" id="PTHR24058:SF22">
    <property type="entry name" value="DUAL SPECIFICITY TYROSINE-PHOSPHORYLATION-REGULATED KINASE 4"/>
    <property type="match status" value="1"/>
</dbReference>
<sequence>MFKKIRRRLGSVLKTKCWSNKAGAHQESVHDQMPGTSEARRESEDRPEQVNTQGHVNKKEHKESPLFPMKPRDVVRHFGHKLSDFELKEFSEYSELWYLGKAESNGNNIQVSPDHIAYRYEVLEKLGKGSFGQVFKCLDHKTNEMVAVKIIQDMRTYRKEVEILKYLRKKDRNDSYNIVFMKTHFYFRGCLCIVFELLGPTLRELKRSLRFSKADVRHIAKDVVKCLTLLEKEKIIHGDLKPRNIMQREKGQGIKLIDFGGSSFEQMNQFLGAYTPFYCPPEVIMNHQSTTAIDMWSLGCILAELHTGQYLFHGVDGYDQIALIMEVLGMPPIEFVQKESTWDFFYDHKGRYRTVIDSKGRKINPGSKDLQGILHTNDLQFLDFIQRCLTWNPEQRLTPTEAMKHPWLQNID</sequence>
<dbReference type="SMART" id="SM00220">
    <property type="entry name" value="S_TKc"/>
    <property type="match status" value="1"/>
</dbReference>
<dbReference type="Proteomes" id="UP000593565">
    <property type="component" value="Unassembled WGS sequence"/>
</dbReference>
<gene>
    <name evidence="14" type="ORF">AMELA_G00025730</name>
</gene>
<keyword evidence="15" id="KW-1185">Reference proteome</keyword>
<evidence type="ECO:0000259" key="13">
    <source>
        <dbReference type="PROSITE" id="PS50011"/>
    </source>
</evidence>
<evidence type="ECO:0000256" key="1">
    <source>
        <dbReference type="ARBA" id="ARBA00008867"/>
    </source>
</evidence>
<evidence type="ECO:0000256" key="2">
    <source>
        <dbReference type="ARBA" id="ARBA00013203"/>
    </source>
</evidence>
<feature type="binding site" evidence="11">
    <location>
        <position position="149"/>
    </location>
    <ligand>
        <name>ATP</name>
        <dbReference type="ChEBI" id="CHEBI:30616"/>
    </ligand>
</feature>
<keyword evidence="5 11" id="KW-0547">Nucleotide-binding</keyword>
<keyword evidence="4" id="KW-0808">Transferase</keyword>
<evidence type="ECO:0000256" key="3">
    <source>
        <dbReference type="ARBA" id="ARBA00022527"/>
    </source>
</evidence>
<dbReference type="PROSITE" id="PS00107">
    <property type="entry name" value="PROTEIN_KINASE_ATP"/>
    <property type="match status" value="1"/>
</dbReference>
<dbReference type="InterPro" id="IPR017441">
    <property type="entry name" value="Protein_kinase_ATP_BS"/>
</dbReference>
<dbReference type="Gene3D" id="3.30.200.20">
    <property type="entry name" value="Phosphorylase Kinase, domain 1"/>
    <property type="match status" value="1"/>
</dbReference>
<evidence type="ECO:0000256" key="9">
    <source>
        <dbReference type="ARBA" id="ARBA00049308"/>
    </source>
</evidence>
<dbReference type="Gene3D" id="3.30.10.30">
    <property type="entry name" value="DYRK"/>
    <property type="match status" value="1"/>
</dbReference>
<dbReference type="PANTHER" id="PTHR24058">
    <property type="entry name" value="DUAL SPECIFICITY PROTEIN KINASE"/>
    <property type="match status" value="1"/>
</dbReference>
<evidence type="ECO:0000256" key="4">
    <source>
        <dbReference type="ARBA" id="ARBA00022679"/>
    </source>
</evidence>
<dbReference type="Gene3D" id="1.10.510.10">
    <property type="entry name" value="Transferase(Phosphotransferase) domain 1"/>
    <property type="match status" value="1"/>
</dbReference>
<keyword evidence="3" id="KW-0723">Serine/threonine-protein kinase</keyword>
<proteinExistence type="inferred from homology"/>
<evidence type="ECO:0000256" key="5">
    <source>
        <dbReference type="ARBA" id="ARBA00022741"/>
    </source>
</evidence>
<dbReference type="GO" id="GO:0004674">
    <property type="term" value="F:protein serine/threonine kinase activity"/>
    <property type="evidence" value="ECO:0007669"/>
    <property type="project" value="UniProtKB-KW"/>
</dbReference>
<dbReference type="GO" id="GO:0005634">
    <property type="term" value="C:nucleus"/>
    <property type="evidence" value="ECO:0007669"/>
    <property type="project" value="TreeGrafter"/>
</dbReference>
<dbReference type="Pfam" id="PF00069">
    <property type="entry name" value="Pkinase"/>
    <property type="match status" value="1"/>
</dbReference>
<dbReference type="AlphaFoldDB" id="A0A7J6BDA6"/>
<name>A0A7J6BDA6_AMEME</name>
<feature type="compositionally biased region" description="Basic and acidic residues" evidence="12">
    <location>
        <begin position="38"/>
        <end position="48"/>
    </location>
</feature>
<protein>
    <recommendedName>
        <fullName evidence="2">dual-specificity kinase</fullName>
        <ecNumber evidence="2">2.7.12.1</ecNumber>
    </recommendedName>
</protein>
<comment type="catalytic activity">
    <reaction evidence="8">
        <text>L-seryl-[protein] + ATP = O-phospho-L-seryl-[protein] + ADP + H(+)</text>
        <dbReference type="Rhea" id="RHEA:17989"/>
        <dbReference type="Rhea" id="RHEA-COMP:9863"/>
        <dbReference type="Rhea" id="RHEA-COMP:11604"/>
        <dbReference type="ChEBI" id="CHEBI:15378"/>
        <dbReference type="ChEBI" id="CHEBI:29999"/>
        <dbReference type="ChEBI" id="CHEBI:30616"/>
        <dbReference type="ChEBI" id="CHEBI:83421"/>
        <dbReference type="ChEBI" id="CHEBI:456216"/>
        <dbReference type="EC" id="2.7.12.1"/>
    </reaction>
</comment>
<dbReference type="GO" id="GO:0004712">
    <property type="term" value="F:protein serine/threonine/tyrosine kinase activity"/>
    <property type="evidence" value="ECO:0007669"/>
    <property type="project" value="UniProtKB-EC"/>
</dbReference>
<organism evidence="14 15">
    <name type="scientific">Ameiurus melas</name>
    <name type="common">Black bullhead</name>
    <name type="synonym">Silurus melas</name>
    <dbReference type="NCBI Taxonomy" id="219545"/>
    <lineage>
        <taxon>Eukaryota</taxon>
        <taxon>Metazoa</taxon>
        <taxon>Chordata</taxon>
        <taxon>Craniata</taxon>
        <taxon>Vertebrata</taxon>
        <taxon>Euteleostomi</taxon>
        <taxon>Actinopterygii</taxon>
        <taxon>Neopterygii</taxon>
        <taxon>Teleostei</taxon>
        <taxon>Ostariophysi</taxon>
        <taxon>Siluriformes</taxon>
        <taxon>Ictaluridae</taxon>
        <taxon>Ameiurus</taxon>
    </lineage>
</organism>
<evidence type="ECO:0000256" key="12">
    <source>
        <dbReference type="SAM" id="MobiDB-lite"/>
    </source>
</evidence>
<dbReference type="InterPro" id="IPR042521">
    <property type="entry name" value="DYRK"/>
</dbReference>
<evidence type="ECO:0000313" key="14">
    <source>
        <dbReference type="EMBL" id="KAF4092842.1"/>
    </source>
</evidence>
<feature type="region of interest" description="Disordered" evidence="12">
    <location>
        <begin position="20"/>
        <end position="66"/>
    </location>
</feature>
<dbReference type="EMBL" id="JAAGNN010000002">
    <property type="protein sequence ID" value="KAF4092842.1"/>
    <property type="molecule type" value="Genomic_DNA"/>
</dbReference>
<dbReference type="SUPFAM" id="SSF56112">
    <property type="entry name" value="Protein kinase-like (PK-like)"/>
    <property type="match status" value="1"/>
</dbReference>
<dbReference type="InterPro" id="IPR000719">
    <property type="entry name" value="Prot_kinase_dom"/>
</dbReference>
<comment type="catalytic activity">
    <reaction evidence="9">
        <text>L-threonyl-[protein] + ATP = O-phospho-L-threonyl-[protein] + ADP + H(+)</text>
        <dbReference type="Rhea" id="RHEA:46608"/>
        <dbReference type="Rhea" id="RHEA-COMP:11060"/>
        <dbReference type="Rhea" id="RHEA-COMP:11605"/>
        <dbReference type="ChEBI" id="CHEBI:15378"/>
        <dbReference type="ChEBI" id="CHEBI:30013"/>
        <dbReference type="ChEBI" id="CHEBI:30616"/>
        <dbReference type="ChEBI" id="CHEBI:61977"/>
        <dbReference type="ChEBI" id="CHEBI:456216"/>
        <dbReference type="EC" id="2.7.12.1"/>
    </reaction>
</comment>
<evidence type="ECO:0000256" key="10">
    <source>
        <dbReference type="ARBA" id="ARBA00051680"/>
    </source>
</evidence>
<evidence type="ECO:0000256" key="7">
    <source>
        <dbReference type="ARBA" id="ARBA00022840"/>
    </source>
</evidence>
<comment type="caution">
    <text evidence="14">The sequence shown here is derived from an EMBL/GenBank/DDBJ whole genome shotgun (WGS) entry which is preliminary data.</text>
</comment>
<comment type="similarity">
    <text evidence="1">Belongs to the protein kinase superfamily. CMGC Ser/Thr protein kinase family. MNB/DYRK subfamily.</text>
</comment>
<dbReference type="EC" id="2.7.12.1" evidence="2"/>
<evidence type="ECO:0000256" key="11">
    <source>
        <dbReference type="PROSITE-ProRule" id="PRU10141"/>
    </source>
</evidence>
<dbReference type="InterPro" id="IPR011009">
    <property type="entry name" value="Kinase-like_dom_sf"/>
</dbReference>
<dbReference type="GO" id="GO:0005524">
    <property type="term" value="F:ATP binding"/>
    <property type="evidence" value="ECO:0007669"/>
    <property type="project" value="UniProtKB-UniRule"/>
</dbReference>
<evidence type="ECO:0000313" key="15">
    <source>
        <dbReference type="Proteomes" id="UP000593565"/>
    </source>
</evidence>
<dbReference type="GO" id="GO:0005737">
    <property type="term" value="C:cytoplasm"/>
    <property type="evidence" value="ECO:0007669"/>
    <property type="project" value="TreeGrafter"/>
</dbReference>
<dbReference type="GO" id="GO:0005856">
    <property type="term" value="C:cytoskeleton"/>
    <property type="evidence" value="ECO:0007669"/>
    <property type="project" value="TreeGrafter"/>
</dbReference>
<keyword evidence="7 11" id="KW-0067">ATP-binding</keyword>
<accession>A0A7J6BDA6</accession>
<feature type="domain" description="Protein kinase" evidence="13">
    <location>
        <begin position="120"/>
        <end position="408"/>
    </location>
</feature>
<dbReference type="InterPro" id="IPR050494">
    <property type="entry name" value="Ser_Thr_dual-spec_kinase"/>
</dbReference>
<keyword evidence="6" id="KW-0418">Kinase</keyword>
<dbReference type="PROSITE" id="PS50011">
    <property type="entry name" value="PROTEIN_KINASE_DOM"/>
    <property type="match status" value="1"/>
</dbReference>
<evidence type="ECO:0000256" key="8">
    <source>
        <dbReference type="ARBA" id="ARBA00049003"/>
    </source>
</evidence>
<reference evidence="14 15" key="1">
    <citation type="submission" date="2020-02" db="EMBL/GenBank/DDBJ databases">
        <title>A chromosome-scale genome assembly of the black bullhead catfish (Ameiurus melas).</title>
        <authorList>
            <person name="Wen M."/>
            <person name="Zham M."/>
            <person name="Cabau C."/>
            <person name="Klopp C."/>
            <person name="Donnadieu C."/>
            <person name="Roques C."/>
            <person name="Bouchez O."/>
            <person name="Lampietro C."/>
            <person name="Jouanno E."/>
            <person name="Herpin A."/>
            <person name="Louis A."/>
            <person name="Berthelot C."/>
            <person name="Parey E."/>
            <person name="Roest-Crollius H."/>
            <person name="Braasch I."/>
            <person name="Postlethwait J."/>
            <person name="Robinson-Rechavi M."/>
            <person name="Echchiki A."/>
            <person name="Begum T."/>
            <person name="Montfort J."/>
            <person name="Schartl M."/>
            <person name="Bobe J."/>
            <person name="Guiguen Y."/>
        </authorList>
    </citation>
    <scope>NUCLEOTIDE SEQUENCE [LARGE SCALE GENOMIC DNA]</scope>
    <source>
        <strain evidence="14">M_S1</strain>
        <tissue evidence="14">Blood</tissue>
    </source>
</reference>